<name>A0A1Y1SIJ4_9GAMM</name>
<keyword evidence="3" id="KW-1185">Reference proteome</keyword>
<evidence type="ECO:0000313" key="2">
    <source>
        <dbReference type="EMBL" id="ORE89467.1"/>
    </source>
</evidence>
<protein>
    <submittedName>
        <fullName evidence="2">Uncharacterized protein</fullName>
    </submittedName>
</protein>
<proteinExistence type="predicted"/>
<dbReference type="Proteomes" id="UP000192342">
    <property type="component" value="Unassembled WGS sequence"/>
</dbReference>
<comment type="caution">
    <text evidence="2">The sequence shown here is derived from an EMBL/GenBank/DDBJ whole genome shotgun (WGS) entry which is preliminary data.</text>
</comment>
<sequence length="319" mass="34156">MRIIAIAIALSFGWSSAWGGSGSPVELSGGKLTLSQISNANGTEYEIDVKPGDEIELTIIDTCKNDVYIKYLGYTPPPGAGQQKDQGALAAPPCTGEQITAKWIHAAKNAGYVVNVTRKDSTKALQVIQAGGKATPLEDRTYILRVPANVGWGLSFSGGFTISELINRKYSVNTTTMSVEGQEDMQVFTVQRNGNAEDAISPGAGFFAHVSHPQFRFDALDMDFALTFGIGVGQGEETTRMAGVSLGFGEFKITLGEMFGKVTTLPNGYQVGDELPAANAIDTLDTRNDHAFFIAFSYDFLGSSARQEFSGKLAPPEQK</sequence>
<dbReference type="AlphaFoldDB" id="A0A1Y1SIJ4"/>
<gene>
    <name evidence="2" type="ORF">ATO7_06290</name>
</gene>
<feature type="chain" id="PRO_5011000547" evidence="1">
    <location>
        <begin position="20"/>
        <end position="319"/>
    </location>
</feature>
<dbReference type="RefSeq" id="WP_083560606.1">
    <property type="nucleotide sequence ID" value="NZ_AQQV01000001.1"/>
</dbReference>
<reference evidence="2 3" key="1">
    <citation type="submission" date="2013-04" db="EMBL/GenBank/DDBJ databases">
        <title>Oceanococcus atlanticus 22II-S10r2 Genome Sequencing.</title>
        <authorList>
            <person name="Lai Q."/>
            <person name="Li G."/>
            <person name="Shao Z."/>
        </authorList>
    </citation>
    <scope>NUCLEOTIDE SEQUENCE [LARGE SCALE GENOMIC DNA]</scope>
    <source>
        <strain evidence="2 3">22II-S10r2</strain>
    </source>
</reference>
<evidence type="ECO:0000313" key="3">
    <source>
        <dbReference type="Proteomes" id="UP000192342"/>
    </source>
</evidence>
<accession>A0A1Y1SIJ4</accession>
<organism evidence="2 3">
    <name type="scientific">Oceanococcus atlanticus</name>
    <dbReference type="NCBI Taxonomy" id="1317117"/>
    <lineage>
        <taxon>Bacteria</taxon>
        <taxon>Pseudomonadati</taxon>
        <taxon>Pseudomonadota</taxon>
        <taxon>Gammaproteobacteria</taxon>
        <taxon>Chromatiales</taxon>
        <taxon>Oceanococcaceae</taxon>
        <taxon>Oceanococcus</taxon>
    </lineage>
</organism>
<evidence type="ECO:0000256" key="1">
    <source>
        <dbReference type="SAM" id="SignalP"/>
    </source>
</evidence>
<feature type="signal peptide" evidence="1">
    <location>
        <begin position="1"/>
        <end position="19"/>
    </location>
</feature>
<keyword evidence="1" id="KW-0732">Signal</keyword>
<dbReference type="EMBL" id="AQQV01000001">
    <property type="protein sequence ID" value="ORE89467.1"/>
    <property type="molecule type" value="Genomic_DNA"/>
</dbReference>